<feature type="transmembrane region" description="Helical" evidence="1">
    <location>
        <begin position="49"/>
        <end position="66"/>
    </location>
</feature>
<gene>
    <name evidence="2" type="ORF">ASZ90_015924</name>
</gene>
<accession>A0A0W8F1H2</accession>
<sequence>MFHPLITSAFELMPTRKIGIPERLFRLALPFLLGIPWLILLLFLLPYDVWLILGGLLIAYILPPAGKESVIPIGIAVGVPWWIMALSIALMDVLSGIFVALNFDIALKIPGVGRWIQKFVAGGEEFFRKRPWLERFYFLGVVLFVMFPLQGSGGIGGTIVGRMMGLSPGKVLGAIAIGSLIGCTVIALGAEVIREIFLADPVLGSAVAAIVVTSLLALYGLYRMRLKKR</sequence>
<dbReference type="Pfam" id="PF06695">
    <property type="entry name" value="Sm_multidrug_ex"/>
    <property type="match status" value="1"/>
</dbReference>
<keyword evidence="1" id="KW-1133">Transmembrane helix</keyword>
<feature type="transmembrane region" description="Helical" evidence="1">
    <location>
        <begin position="202"/>
        <end position="222"/>
    </location>
</feature>
<feature type="transmembrane region" description="Helical" evidence="1">
    <location>
        <begin position="73"/>
        <end position="101"/>
    </location>
</feature>
<feature type="transmembrane region" description="Helical" evidence="1">
    <location>
        <begin position="136"/>
        <end position="159"/>
    </location>
</feature>
<protein>
    <recommendedName>
        <fullName evidence="3">Small multi-drug export protein</fullName>
    </recommendedName>
</protein>
<keyword evidence="1" id="KW-0472">Membrane</keyword>
<dbReference type="InterPro" id="IPR009577">
    <property type="entry name" value="Sm_multidrug_ex"/>
</dbReference>
<comment type="caution">
    <text evidence="2">The sequence shown here is derived from an EMBL/GenBank/DDBJ whole genome shotgun (WGS) entry which is preliminary data.</text>
</comment>
<keyword evidence="1" id="KW-0812">Transmembrane</keyword>
<name>A0A0W8F1H2_9ZZZZ</name>
<dbReference type="EMBL" id="LNQE01001660">
    <property type="protein sequence ID" value="KUG14434.1"/>
    <property type="molecule type" value="Genomic_DNA"/>
</dbReference>
<reference evidence="2" key="1">
    <citation type="journal article" date="2015" name="Proc. Natl. Acad. Sci. U.S.A.">
        <title>Networks of energetic and metabolic interactions define dynamics in microbial communities.</title>
        <authorList>
            <person name="Embree M."/>
            <person name="Liu J.K."/>
            <person name="Al-Bassam M.M."/>
            <person name="Zengler K."/>
        </authorList>
    </citation>
    <scope>NUCLEOTIDE SEQUENCE</scope>
</reference>
<feature type="transmembrane region" description="Helical" evidence="1">
    <location>
        <begin position="171"/>
        <end position="190"/>
    </location>
</feature>
<dbReference type="AlphaFoldDB" id="A0A0W8F1H2"/>
<evidence type="ECO:0008006" key="3">
    <source>
        <dbReference type="Google" id="ProtNLM"/>
    </source>
</evidence>
<feature type="transmembrane region" description="Helical" evidence="1">
    <location>
        <begin position="24"/>
        <end position="43"/>
    </location>
</feature>
<evidence type="ECO:0000313" key="2">
    <source>
        <dbReference type="EMBL" id="KUG14434.1"/>
    </source>
</evidence>
<organism evidence="2">
    <name type="scientific">hydrocarbon metagenome</name>
    <dbReference type="NCBI Taxonomy" id="938273"/>
    <lineage>
        <taxon>unclassified sequences</taxon>
        <taxon>metagenomes</taxon>
        <taxon>ecological metagenomes</taxon>
    </lineage>
</organism>
<evidence type="ECO:0000256" key="1">
    <source>
        <dbReference type="SAM" id="Phobius"/>
    </source>
</evidence>
<proteinExistence type="predicted"/>